<comment type="caution">
    <text evidence="2">The sequence shown here is derived from an EMBL/GenBank/DDBJ whole genome shotgun (WGS) entry which is preliminary data.</text>
</comment>
<reference evidence="2" key="1">
    <citation type="submission" date="2021-03" db="EMBL/GenBank/DDBJ databases">
        <authorList>
            <person name="Jaffe A."/>
        </authorList>
    </citation>
    <scope>NUCLEOTIDE SEQUENCE</scope>
    <source>
        <strain evidence="2">RIFCSPHIGHO2_01_FULL_AR10_44_11</strain>
    </source>
</reference>
<accession>A0A8T4L1R4</accession>
<dbReference type="PANTHER" id="PTHR39518">
    <property type="entry name" value="UPF0215 PROTEIN MJ1150"/>
    <property type="match status" value="1"/>
</dbReference>
<evidence type="ECO:0000313" key="3">
    <source>
        <dbReference type="Proteomes" id="UP000677687"/>
    </source>
</evidence>
<proteinExistence type="inferred from homology"/>
<dbReference type="InterPro" id="IPR002802">
    <property type="entry name" value="Endo_dU"/>
</dbReference>
<protein>
    <recommendedName>
        <fullName evidence="1">UPF0215 protein J4415_03865</fullName>
    </recommendedName>
</protein>
<dbReference type="Gene3D" id="3.30.2170.10">
    <property type="entry name" value="archaeoglobus fulgidus dsm 4304 superfamily"/>
    <property type="match status" value="1"/>
</dbReference>
<evidence type="ECO:0000313" key="2">
    <source>
        <dbReference type="EMBL" id="MBS3057735.1"/>
    </source>
</evidence>
<organism evidence="2 3">
    <name type="scientific">Candidatus Iainarchaeum sp</name>
    <dbReference type="NCBI Taxonomy" id="3101447"/>
    <lineage>
        <taxon>Archaea</taxon>
        <taxon>Candidatus Iainarchaeota</taxon>
        <taxon>Candidatus Iainarchaeia</taxon>
        <taxon>Candidatus Iainarchaeales</taxon>
        <taxon>Candidatus Iainarchaeaceae</taxon>
        <taxon>Candidatus Iainarchaeum</taxon>
    </lineage>
</organism>
<comment type="similarity">
    <text evidence="1">Belongs to the UPF0215 family.</text>
</comment>
<dbReference type="EMBL" id="JAGVWD010000063">
    <property type="protein sequence ID" value="MBS3057735.1"/>
    <property type="molecule type" value="Genomic_DNA"/>
</dbReference>
<dbReference type="PIRSF" id="PIRSF006380">
    <property type="entry name" value="UCP006380"/>
    <property type="match status" value="1"/>
</dbReference>
<dbReference type="PANTHER" id="PTHR39518:SF2">
    <property type="entry name" value="UPF0215 PROTEIN MJ1150"/>
    <property type="match status" value="1"/>
</dbReference>
<dbReference type="AlphaFoldDB" id="A0A8T4L1R4"/>
<sequence>MQNVLLKPNFRVLAIDDGSFRPGQKQKIPLVGVIYRIDGRIEGILSQKISVDALDSTEKIIEMLSDGKFLQQVSFILLQGINFAGFNIADVKRLNSVLKKPIIIVFRKFPDMDEIRNALRKFPDREKRLALIRNAGKIRKINSIHFQFIGTDEPTAREVIKKTLMHSFLPEPIRIAHLVASGMTLGQSTRP</sequence>
<reference evidence="2" key="2">
    <citation type="submission" date="2021-05" db="EMBL/GenBank/DDBJ databases">
        <title>Protein family content uncovers lineage relationships and bacterial pathway maintenance mechanisms in DPANN archaea.</title>
        <authorList>
            <person name="Castelle C.J."/>
            <person name="Meheust R."/>
            <person name="Jaffe A.L."/>
            <person name="Seitz K."/>
            <person name="Gong X."/>
            <person name="Baker B.J."/>
            <person name="Banfield J.F."/>
        </authorList>
    </citation>
    <scope>NUCLEOTIDE SEQUENCE</scope>
    <source>
        <strain evidence="2">RIFCSPHIGHO2_01_FULL_AR10_44_11</strain>
    </source>
</reference>
<name>A0A8T4L1R4_9ARCH</name>
<evidence type="ECO:0000256" key="1">
    <source>
        <dbReference type="HAMAP-Rule" id="MF_00582"/>
    </source>
</evidence>
<dbReference type="HAMAP" id="MF_00582">
    <property type="entry name" value="UPF0215"/>
    <property type="match status" value="1"/>
</dbReference>
<dbReference type="Proteomes" id="UP000677687">
    <property type="component" value="Unassembled WGS sequence"/>
</dbReference>
<gene>
    <name evidence="2" type="ORF">J4415_03865</name>
</gene>
<dbReference type="Pfam" id="PF01949">
    <property type="entry name" value="Endo_dU"/>
    <property type="match status" value="1"/>
</dbReference>